<proteinExistence type="predicted"/>
<feature type="domain" description="Vps52 C-terminal" evidence="1">
    <location>
        <begin position="2"/>
        <end position="229"/>
    </location>
</feature>
<dbReference type="Pfam" id="PF20655">
    <property type="entry name" value="Vps52_C"/>
    <property type="match status" value="1"/>
</dbReference>
<dbReference type="GO" id="GO:0005829">
    <property type="term" value="C:cytosol"/>
    <property type="evidence" value="ECO:0007669"/>
    <property type="project" value="GOC"/>
</dbReference>
<dbReference type="OMA" id="IRITHHH"/>
<dbReference type="GO" id="GO:0019905">
    <property type="term" value="F:syntaxin binding"/>
    <property type="evidence" value="ECO:0007669"/>
    <property type="project" value="TreeGrafter"/>
</dbReference>
<sequence>MQYALMGNATSEYLFLCDFFLVGDQAADDLFHTVMGKSLKILMKTVENYLTYSYDCIGLFICLHIVYRYQDILHKQNIRVLDGYWEVLTGHLWLRFETIFILNLESVKQLNALKAPVTDCRPHYIIRRYAEFSSALTCVNLTWPDDRLQQMLNHLQVEADNLLNRLADQANFKDLPVGVKKNVDNKTKLIFLINNYDLILTTFSQNSTETTSESLAFQELLQTKTNEYVEELLFTFFGPLISFTTECEKLIQQDHQESLKRHLEKIPILTKTFANTWKRSIEQINQEAVTSFSSLKQGSNALQIALTQLIQYYSRFQKVLACPIFAKCPARNDLVSIHHIIVEVKKFKPIY</sequence>
<dbReference type="GO" id="GO:0007041">
    <property type="term" value="P:lysosomal transport"/>
    <property type="evidence" value="ECO:0007669"/>
    <property type="project" value="TreeGrafter"/>
</dbReference>
<dbReference type="PANTHER" id="PTHR14190">
    <property type="entry name" value="SUPPRESSOR OF ACTIN MUTATIONS 2/VACUOLAR PROTEIN SORTING 52"/>
    <property type="match status" value="1"/>
</dbReference>
<evidence type="ECO:0000259" key="1">
    <source>
        <dbReference type="Pfam" id="PF20655"/>
    </source>
</evidence>
<dbReference type="GO" id="GO:0042147">
    <property type="term" value="P:retrograde transport, endosome to Golgi"/>
    <property type="evidence" value="ECO:0007669"/>
    <property type="project" value="TreeGrafter"/>
</dbReference>
<dbReference type="GO" id="GO:0006896">
    <property type="term" value="P:Golgi to vacuole transport"/>
    <property type="evidence" value="ECO:0007669"/>
    <property type="project" value="TreeGrafter"/>
</dbReference>
<accession>A0A915I029</accession>
<dbReference type="GO" id="GO:0032456">
    <property type="term" value="P:endocytic recycling"/>
    <property type="evidence" value="ECO:0007669"/>
    <property type="project" value="TreeGrafter"/>
</dbReference>
<evidence type="ECO:0000313" key="3">
    <source>
        <dbReference type="WBParaSite" id="nRc.2.0.1.t07054-RA"/>
    </source>
</evidence>
<dbReference type="Proteomes" id="UP000887565">
    <property type="component" value="Unplaced"/>
</dbReference>
<dbReference type="GO" id="GO:0000938">
    <property type="term" value="C:GARP complex"/>
    <property type="evidence" value="ECO:0007669"/>
    <property type="project" value="TreeGrafter"/>
</dbReference>
<organism evidence="2 3">
    <name type="scientific">Romanomermis culicivorax</name>
    <name type="common">Nematode worm</name>
    <dbReference type="NCBI Taxonomy" id="13658"/>
    <lineage>
        <taxon>Eukaryota</taxon>
        <taxon>Metazoa</taxon>
        <taxon>Ecdysozoa</taxon>
        <taxon>Nematoda</taxon>
        <taxon>Enoplea</taxon>
        <taxon>Dorylaimia</taxon>
        <taxon>Mermithida</taxon>
        <taxon>Mermithoidea</taxon>
        <taxon>Mermithidae</taxon>
        <taxon>Romanomermis</taxon>
    </lineage>
</organism>
<protein>
    <submittedName>
        <fullName evidence="3">Vacuolar protein sorting-associated protein 52 homolog</fullName>
    </submittedName>
</protein>
<dbReference type="WBParaSite" id="nRc.2.0.1.t07054-RA">
    <property type="protein sequence ID" value="nRc.2.0.1.t07054-RA"/>
    <property type="gene ID" value="nRc.2.0.1.g07054"/>
</dbReference>
<keyword evidence="2" id="KW-1185">Reference proteome</keyword>
<name>A0A915I029_ROMCU</name>
<reference evidence="3" key="1">
    <citation type="submission" date="2022-11" db="UniProtKB">
        <authorList>
            <consortium name="WormBaseParasite"/>
        </authorList>
    </citation>
    <scope>IDENTIFICATION</scope>
</reference>
<dbReference type="AlphaFoldDB" id="A0A915I029"/>
<dbReference type="InterPro" id="IPR048361">
    <property type="entry name" value="Vps52_C"/>
</dbReference>
<evidence type="ECO:0000313" key="2">
    <source>
        <dbReference type="Proteomes" id="UP000887565"/>
    </source>
</evidence>
<dbReference type="PANTHER" id="PTHR14190:SF7">
    <property type="entry name" value="VACUOLAR PROTEIN SORTING-ASSOCIATED PROTEIN 52 HOMOLOG"/>
    <property type="match status" value="1"/>
</dbReference>
<dbReference type="InterPro" id="IPR007258">
    <property type="entry name" value="Vps52"/>
</dbReference>